<comment type="function">
    <text evidence="2">Involved in the biosynthesis of a nickel-pincer cofactor ((SCS)Ni(II) pincer complex). Binds Ni(2+), and functions in nickel delivery to pyridinium-3,5-bisthiocarboxylic acid mononucleotide (P2TMN), to form the mature cofactor. Is thus probably required for the activation of nickel-pincer cofactor-dependent enzymes.</text>
</comment>
<evidence type="ECO:0000256" key="2">
    <source>
        <dbReference type="HAMAP-Rule" id="MF_01074"/>
    </source>
</evidence>
<evidence type="ECO:0000313" key="4">
    <source>
        <dbReference type="Proteomes" id="UP000267081"/>
    </source>
</evidence>
<keyword evidence="4" id="KW-1185">Reference proteome</keyword>
<proteinExistence type="inferred from homology"/>
<dbReference type="PANTHER" id="PTHR36566:SF1">
    <property type="entry name" value="PYRIDINIUM-3,5-BISTHIOCARBOXYLIC ACID MONONUCLEOTIDE NICKEL INSERTION PROTEIN"/>
    <property type="match status" value="1"/>
</dbReference>
<protein>
    <recommendedName>
        <fullName evidence="2">Pyridinium-3,5-bisthiocarboxylic acid mononucleotide nickel insertion protein</fullName>
        <shortName evidence="2">P2TMN nickel insertion protein</shortName>
        <ecNumber evidence="2">4.99.1.12</ecNumber>
    </recommendedName>
    <alternativeName>
        <fullName evidence="2">Nickel-pincer cofactor biosynthesis protein LarC</fullName>
    </alternativeName>
</protein>
<comment type="caution">
    <text evidence="3">The sequence shown here is derived from an EMBL/GenBank/DDBJ whole genome shotgun (WGS) entry which is preliminary data.</text>
</comment>
<comment type="catalytic activity">
    <reaction evidence="2">
        <text>Ni(II)-pyridinium-3,5-bisthiocarboxylate mononucleotide = pyridinium-3,5-bisthiocarboxylate mononucleotide + Ni(2+)</text>
        <dbReference type="Rhea" id="RHEA:54784"/>
        <dbReference type="ChEBI" id="CHEBI:49786"/>
        <dbReference type="ChEBI" id="CHEBI:137372"/>
        <dbReference type="ChEBI" id="CHEBI:137373"/>
        <dbReference type="EC" id="4.99.1.12"/>
    </reaction>
</comment>
<sequence length="398" mass="40821">MTVAWIDAGNGCAGDMLLAALVDAGADFDGILAGLSRLPVGDVALRTEVVRRHGLRARRVVVDAPETRHARHLPEILELIAAAGLPAAAEGFATKVFGRLAEAEAAVHGIEPARVHFHEVGALDAIVDIVGCALGLEMLGLLGATVTVSPIAVGGGTVTAAHGRLTVPPPAVLALLTGVPVAAHPAARELCTPTGAALLVTLADAYGPMPACVPRQVGVGAGTADPPGHANIVRVVVGEESAPAPSWVRSTMTVVETTVDDLDPRLWPEVLAALRGAGAADAWCTPVTAPKGRPGVVLTTLAPDDRVDGVCAAIFAHTSTLGLRLSPVERRSLPRDSVTVDYRGTPVSVKRGYLDGVVVTAQPEYEEVRAAAEATGQPLRRVLEEVRALAPVAEATAG</sequence>
<gene>
    <name evidence="2 3" type="primary">larC</name>
    <name evidence="3" type="ORF">EIY87_30435</name>
</gene>
<dbReference type="GO" id="GO:0016151">
    <property type="term" value="F:nickel cation binding"/>
    <property type="evidence" value="ECO:0007669"/>
    <property type="project" value="UniProtKB-UniRule"/>
</dbReference>
<reference evidence="3 4" key="1">
    <citation type="submission" date="2018-12" db="EMBL/GenBank/DDBJ databases">
        <title>Amycolatopsis eburnea sp. nov. actinomycete associate with arbuscular mycorrhiza fungal spore.</title>
        <authorList>
            <person name="Lumyong S."/>
            <person name="Chaiya L."/>
        </authorList>
    </citation>
    <scope>NUCLEOTIDE SEQUENCE [LARGE SCALE GENOMIC DNA]</scope>
    <source>
        <strain evidence="3 4">GLM-1</strain>
    </source>
</reference>
<dbReference type="EC" id="4.99.1.12" evidence="2"/>
<organism evidence="3 4">
    <name type="scientific">Amycolatopsis eburnea</name>
    <dbReference type="NCBI Taxonomy" id="2267691"/>
    <lineage>
        <taxon>Bacteria</taxon>
        <taxon>Bacillati</taxon>
        <taxon>Actinomycetota</taxon>
        <taxon>Actinomycetes</taxon>
        <taxon>Pseudonocardiales</taxon>
        <taxon>Pseudonocardiaceae</taxon>
        <taxon>Amycolatopsis</taxon>
    </lineage>
</organism>
<name>A0A427T4V1_9PSEU</name>
<dbReference type="OrthoDB" id="9765625at2"/>
<dbReference type="Gene3D" id="3.10.20.300">
    <property type="entry name" value="mk0293 like domain"/>
    <property type="match status" value="1"/>
</dbReference>
<dbReference type="EMBL" id="RSEC01000058">
    <property type="protein sequence ID" value="RSD13980.1"/>
    <property type="molecule type" value="Genomic_DNA"/>
</dbReference>
<dbReference type="Pfam" id="PF01969">
    <property type="entry name" value="Ni_insertion"/>
    <property type="match status" value="1"/>
</dbReference>
<keyword evidence="2" id="KW-0456">Lyase</keyword>
<accession>A0A427T4V1</accession>
<dbReference type="Gene3D" id="3.30.70.1380">
    <property type="entry name" value="Transcriptional regulatory protein pf0864 domain like"/>
    <property type="match status" value="1"/>
</dbReference>
<dbReference type="RefSeq" id="WP_125313255.1">
    <property type="nucleotide sequence ID" value="NZ_RSEC01000058.1"/>
</dbReference>
<dbReference type="AlphaFoldDB" id="A0A427T4V1"/>
<dbReference type="PANTHER" id="PTHR36566">
    <property type="entry name" value="NICKEL INSERTION PROTEIN-RELATED"/>
    <property type="match status" value="1"/>
</dbReference>
<dbReference type="GO" id="GO:0016829">
    <property type="term" value="F:lyase activity"/>
    <property type="evidence" value="ECO:0007669"/>
    <property type="project" value="UniProtKB-UniRule"/>
</dbReference>
<evidence type="ECO:0000313" key="3">
    <source>
        <dbReference type="EMBL" id="RSD13980.1"/>
    </source>
</evidence>
<dbReference type="InterPro" id="IPR002822">
    <property type="entry name" value="Ni_insertion"/>
</dbReference>
<dbReference type="NCBIfam" id="TIGR00299">
    <property type="entry name" value="nickel pincer cofactor biosynthesis protein LarC"/>
    <property type="match status" value="1"/>
</dbReference>
<keyword evidence="1 2" id="KW-0533">Nickel</keyword>
<dbReference type="GO" id="GO:0051604">
    <property type="term" value="P:protein maturation"/>
    <property type="evidence" value="ECO:0007669"/>
    <property type="project" value="UniProtKB-UniRule"/>
</dbReference>
<comment type="similarity">
    <text evidence="2">Belongs to the LarC family.</text>
</comment>
<evidence type="ECO:0000256" key="1">
    <source>
        <dbReference type="ARBA" id="ARBA00022596"/>
    </source>
</evidence>
<dbReference type="HAMAP" id="MF_01074">
    <property type="entry name" value="LarC"/>
    <property type="match status" value="1"/>
</dbReference>
<dbReference type="Proteomes" id="UP000267081">
    <property type="component" value="Unassembled WGS sequence"/>
</dbReference>